<evidence type="ECO:0000256" key="2">
    <source>
        <dbReference type="ARBA" id="ARBA00022649"/>
    </source>
</evidence>
<dbReference type="Pfam" id="PF03693">
    <property type="entry name" value="ParD_antitoxin"/>
    <property type="match status" value="1"/>
</dbReference>
<sequence>MTRQSISLTEPNDEWLKEQLRQEEYSSKSELINDLIRKEREKQKEIEWLRMKLIEGEKSGFTNLSAEEILAQSKDQLRSNGKL</sequence>
<dbReference type="PANTHER" id="PTHR36582">
    <property type="entry name" value="ANTITOXIN PARD"/>
    <property type="match status" value="1"/>
</dbReference>
<proteinExistence type="inferred from homology"/>
<dbReference type="InterPro" id="IPR038296">
    <property type="entry name" value="ParD_sf"/>
</dbReference>
<comment type="caution">
    <text evidence="3">The sequence shown here is derived from an EMBL/GenBank/DDBJ whole genome shotgun (WGS) entry which is preliminary data.</text>
</comment>
<comment type="similarity">
    <text evidence="1">Belongs to the ParD antitoxin family.</text>
</comment>
<dbReference type="Gene3D" id="6.10.10.120">
    <property type="entry name" value="Antitoxin ParD1-like"/>
    <property type="match status" value="1"/>
</dbReference>
<dbReference type="RefSeq" id="WP_167919886.1">
    <property type="nucleotide sequence ID" value="NZ_JAAVJS010000051.1"/>
</dbReference>
<dbReference type="SUPFAM" id="SSF47598">
    <property type="entry name" value="Ribbon-helix-helix"/>
    <property type="match status" value="1"/>
</dbReference>
<organism evidence="3 4">
    <name type="scientific">Tamlana crocina</name>
    <dbReference type="NCBI Taxonomy" id="393006"/>
    <lineage>
        <taxon>Bacteria</taxon>
        <taxon>Pseudomonadati</taxon>
        <taxon>Bacteroidota</taxon>
        <taxon>Flavobacteriia</taxon>
        <taxon>Flavobacteriales</taxon>
        <taxon>Flavobacteriaceae</taxon>
        <taxon>Tamlana</taxon>
    </lineage>
</organism>
<dbReference type="InterPro" id="IPR010985">
    <property type="entry name" value="Ribbon_hlx_hlx"/>
</dbReference>
<evidence type="ECO:0000256" key="1">
    <source>
        <dbReference type="ARBA" id="ARBA00008580"/>
    </source>
</evidence>
<reference evidence="3 4" key="1">
    <citation type="submission" date="2020-03" db="EMBL/GenBank/DDBJ databases">
        <title>Tamlana sp. nov, isolated from XXX.</title>
        <authorList>
            <person name="Cao W.R."/>
        </authorList>
    </citation>
    <scope>NUCLEOTIDE SEQUENCE [LARGE SCALE GENOMIC DNA]</scope>
    <source>
        <strain evidence="3 4">HST1-43</strain>
    </source>
</reference>
<protein>
    <submittedName>
        <fullName evidence="3">CopG family transcriptional regulator</fullName>
    </submittedName>
</protein>
<keyword evidence="2" id="KW-1277">Toxin-antitoxin system</keyword>
<evidence type="ECO:0000313" key="4">
    <source>
        <dbReference type="Proteomes" id="UP000760545"/>
    </source>
</evidence>
<accession>A0ABX1DKV6</accession>
<dbReference type="EMBL" id="JAAVJS010000051">
    <property type="protein sequence ID" value="NJX16891.1"/>
    <property type="molecule type" value="Genomic_DNA"/>
</dbReference>
<gene>
    <name evidence="3" type="ORF">HC176_15545</name>
</gene>
<dbReference type="Proteomes" id="UP000760545">
    <property type="component" value="Unassembled WGS sequence"/>
</dbReference>
<dbReference type="PANTHER" id="PTHR36582:SF2">
    <property type="entry name" value="ANTITOXIN PARD"/>
    <property type="match status" value="1"/>
</dbReference>
<dbReference type="InterPro" id="IPR022789">
    <property type="entry name" value="ParD"/>
</dbReference>
<keyword evidence="4" id="KW-1185">Reference proteome</keyword>
<name>A0ABX1DKV6_9FLAO</name>
<evidence type="ECO:0000313" key="3">
    <source>
        <dbReference type="EMBL" id="NJX16891.1"/>
    </source>
</evidence>